<dbReference type="Proteomes" id="UP000001937">
    <property type="component" value="Chromosome"/>
</dbReference>
<evidence type="ECO:0000313" key="3">
    <source>
        <dbReference type="Proteomes" id="UP000001937"/>
    </source>
</evidence>
<gene>
    <name evidence="2" type="ordered locus">Francci3_1763</name>
</gene>
<dbReference type="AlphaFoldDB" id="Q2JC53"/>
<proteinExistence type="predicted"/>
<dbReference type="EMBL" id="CP000249">
    <property type="protein sequence ID" value="ABD11139.1"/>
    <property type="molecule type" value="Genomic_DNA"/>
</dbReference>
<evidence type="ECO:0000259" key="1">
    <source>
        <dbReference type="Pfam" id="PF13546"/>
    </source>
</evidence>
<sequence>MVVGWGSGSGWLLAVTPEEMAVVRPVVEEFAARMFVDLPRRDQRAKGELYLRGLLLDGKRKSVQPMAERLGVDHQQLQQLQQFLRNSTWDYAEVRARLAGWAVGFVRPEALVIDDTGFVKDGAASPGVARMYSGTLGKVGNCQIGVSVHAATDWASAALDWRLFLPASWDDTGLDDPDEAAVVRARREKAGVPDGARHREKWRLALDMLDEIAGWGVPARPVLADAGYGDCAQFRQGLTDRGLVYTVGVTPTATAHPGAAEPVTAPYTGSGRPPLPAYPDPPATLKALVLAAGRGALRWVTWRRGTHKTPGNTAALMRSRFLALRVRPAAKALTRDDDRSLPACWLLAEWPPGKNEPTDYWLSTLPPDIPLRRLVRLAKLRWRVEHDYRELKDGLGLDHYEGRSFDGWHRHVTLTCLAQALCTQLRRTPKAPAPA</sequence>
<dbReference type="STRING" id="106370.Francci3_1763"/>
<dbReference type="eggNOG" id="COG5659">
    <property type="taxonomic scope" value="Bacteria"/>
</dbReference>
<dbReference type="eggNOG" id="COG3385">
    <property type="taxonomic scope" value="Bacteria"/>
</dbReference>
<reference evidence="2 3" key="1">
    <citation type="journal article" date="2007" name="Genome Res.">
        <title>Genome characteristics of facultatively symbiotic Frankia sp. strains reflect host range and host plant biogeography.</title>
        <authorList>
            <person name="Normand P."/>
            <person name="Lapierre P."/>
            <person name="Tisa L.S."/>
            <person name="Gogarten J.P."/>
            <person name="Alloisio N."/>
            <person name="Bagnarol E."/>
            <person name="Bassi C.A."/>
            <person name="Berry A.M."/>
            <person name="Bickhart D.M."/>
            <person name="Choisne N."/>
            <person name="Couloux A."/>
            <person name="Cournoyer B."/>
            <person name="Cruveiller S."/>
            <person name="Daubin V."/>
            <person name="Demange N."/>
            <person name="Francino M.P."/>
            <person name="Goltsman E."/>
            <person name="Huang Y."/>
            <person name="Kopp O.R."/>
            <person name="Labarre L."/>
            <person name="Lapidus A."/>
            <person name="Lavire C."/>
            <person name="Marechal J."/>
            <person name="Martinez M."/>
            <person name="Mastronunzio J.E."/>
            <person name="Mullin B.C."/>
            <person name="Niemann J."/>
            <person name="Pujic P."/>
            <person name="Rawnsley T."/>
            <person name="Rouy Z."/>
            <person name="Schenowitz C."/>
            <person name="Sellstedt A."/>
            <person name="Tavares F."/>
            <person name="Tomkins J.P."/>
            <person name="Vallenet D."/>
            <person name="Valverde C."/>
            <person name="Wall L.G."/>
            <person name="Wang Y."/>
            <person name="Medigue C."/>
            <person name="Benson D.R."/>
        </authorList>
    </citation>
    <scope>NUCLEOTIDE SEQUENCE [LARGE SCALE GENOMIC DNA]</scope>
    <source>
        <strain evidence="3">DSM 45818 / CECT 9043 / CcI3</strain>
    </source>
</reference>
<dbReference type="KEGG" id="fra:Francci3_1763"/>
<keyword evidence="3" id="KW-1185">Reference proteome</keyword>
<dbReference type="OrthoDB" id="4954307at2"/>
<dbReference type="InterPro" id="IPR012337">
    <property type="entry name" value="RNaseH-like_sf"/>
</dbReference>
<dbReference type="Pfam" id="PF13546">
    <property type="entry name" value="DDE_5"/>
    <property type="match status" value="1"/>
</dbReference>
<dbReference type="PhylomeDB" id="Q2JC53"/>
<dbReference type="HOGENOM" id="CLU_033141_3_1_11"/>
<feature type="domain" description="Transposase IS701-like DDE" evidence="1">
    <location>
        <begin position="34"/>
        <end position="308"/>
    </location>
</feature>
<dbReference type="SUPFAM" id="SSF53098">
    <property type="entry name" value="Ribonuclease H-like"/>
    <property type="match status" value="1"/>
</dbReference>
<dbReference type="PANTHER" id="PTHR33627">
    <property type="entry name" value="TRANSPOSASE"/>
    <property type="match status" value="1"/>
</dbReference>
<protein>
    <submittedName>
        <fullName evidence="2">Transposase</fullName>
    </submittedName>
</protein>
<dbReference type="NCBIfam" id="NF033540">
    <property type="entry name" value="transpos_IS701"/>
    <property type="match status" value="1"/>
</dbReference>
<evidence type="ECO:0000313" key="2">
    <source>
        <dbReference type="EMBL" id="ABD11139.1"/>
    </source>
</evidence>
<name>Q2JC53_FRACC</name>
<organism evidence="2 3">
    <name type="scientific">Frankia casuarinae (strain DSM 45818 / CECT 9043 / HFP020203 / CcI3)</name>
    <dbReference type="NCBI Taxonomy" id="106370"/>
    <lineage>
        <taxon>Bacteria</taxon>
        <taxon>Bacillati</taxon>
        <taxon>Actinomycetota</taxon>
        <taxon>Actinomycetes</taxon>
        <taxon>Frankiales</taxon>
        <taxon>Frankiaceae</taxon>
        <taxon>Frankia</taxon>
    </lineage>
</organism>
<accession>Q2JC53</accession>
<dbReference type="PANTHER" id="PTHR33627:SF1">
    <property type="entry name" value="TRANSPOSASE"/>
    <property type="match status" value="1"/>
</dbReference>
<dbReference type="InterPro" id="IPR038721">
    <property type="entry name" value="IS701-like_DDE_dom"/>
</dbReference>
<dbReference type="InterPro" id="IPR039365">
    <property type="entry name" value="IS701-like"/>
</dbReference>